<gene>
    <name evidence="9" type="ORF">M124_1902</name>
</gene>
<feature type="domain" description="Dyp-type peroxidase C-terminal" evidence="8">
    <location>
        <begin position="150"/>
        <end position="308"/>
    </location>
</feature>
<dbReference type="RefSeq" id="WP_005803444.1">
    <property type="nucleotide sequence ID" value="NZ_JGCY01000295.1"/>
</dbReference>
<evidence type="ECO:0000259" key="7">
    <source>
        <dbReference type="Pfam" id="PF04261"/>
    </source>
</evidence>
<sequence>MNSHQGLFGGNIPQDVTGKQGENAIFIVYGLKQSNNTIKQVKDLCANFSALIRSMRNRFPEMQFSCTIGFGADAWKQLFPEQGNPKELKTFETIKGAKYTAVSTPGDILLHIRAKQMGLCFEFASIIDEKLKGVVDSIDETHGFRYMDGKAIIGFVDGTENPAVDENPYHFAVIGDEDPDFIGGSYVFVQKYIHDMTAWNSLPVEAQEKVIGRHKYNDVELSDEEKPQNAHNAVTNIGDDLKIVRANMPFANTSKGEYGTYFIGYASTFSTTHKMLENMFIGDPVGNTDRLLDFSTPITGTLFFAPSYDLLAKLGE</sequence>
<dbReference type="InterPro" id="IPR048328">
    <property type="entry name" value="Dyp_perox_C"/>
</dbReference>
<dbReference type="PROSITE" id="PS51404">
    <property type="entry name" value="DYP_PEROXIDASE"/>
    <property type="match status" value="1"/>
</dbReference>
<feature type="domain" description="Dyp-type peroxidase N-terminal" evidence="7">
    <location>
        <begin position="16"/>
        <end position="145"/>
    </location>
</feature>
<dbReference type="PATRIC" id="fig|1339315.3.peg.2655"/>
<organism evidence="9 10">
    <name type="scientific">Bacteroides fragilis str. 3988T(B)14</name>
    <dbReference type="NCBI Taxonomy" id="1339315"/>
    <lineage>
        <taxon>Bacteria</taxon>
        <taxon>Pseudomonadati</taxon>
        <taxon>Bacteroidota</taxon>
        <taxon>Bacteroidia</taxon>
        <taxon>Bacteroidales</taxon>
        <taxon>Bacteroidaceae</taxon>
        <taxon>Bacteroides</taxon>
    </lineage>
</organism>
<dbReference type="PANTHER" id="PTHR30521:SF0">
    <property type="entry name" value="DYP-TYPE PEROXIDASE FAMILY PROTEIN"/>
    <property type="match status" value="1"/>
</dbReference>
<keyword evidence="3" id="KW-0479">Metal-binding</keyword>
<evidence type="ECO:0000256" key="2">
    <source>
        <dbReference type="ARBA" id="ARBA00022559"/>
    </source>
</evidence>
<evidence type="ECO:0000256" key="5">
    <source>
        <dbReference type="ARBA" id="ARBA00023004"/>
    </source>
</evidence>
<dbReference type="Pfam" id="PF20628">
    <property type="entry name" value="Dyp_perox_C"/>
    <property type="match status" value="1"/>
</dbReference>
<dbReference type="InterPro" id="IPR006314">
    <property type="entry name" value="Dyp_peroxidase"/>
</dbReference>
<comment type="similarity">
    <text evidence="6">Belongs to the DyP-type peroxidase family.</text>
</comment>
<dbReference type="InterPro" id="IPR048327">
    <property type="entry name" value="Dyp_perox_N"/>
</dbReference>
<dbReference type="SUPFAM" id="SSF54909">
    <property type="entry name" value="Dimeric alpha+beta barrel"/>
    <property type="match status" value="1"/>
</dbReference>
<dbReference type="GO" id="GO:0046872">
    <property type="term" value="F:metal ion binding"/>
    <property type="evidence" value="ECO:0007669"/>
    <property type="project" value="UniProtKB-KW"/>
</dbReference>
<dbReference type="Proteomes" id="UP000020529">
    <property type="component" value="Unassembled WGS sequence"/>
</dbReference>
<reference evidence="9 10" key="1">
    <citation type="submission" date="2014-02" db="EMBL/GenBank/DDBJ databases">
        <authorList>
            <person name="Sears C."/>
            <person name="Carroll K."/>
            <person name="Sack B.R."/>
            <person name="Qadri F."/>
            <person name="Myers L.L."/>
            <person name="Chung G.-T."/>
            <person name="Escheverria P."/>
            <person name="Fraser C.M."/>
            <person name="Sadzewicz L."/>
            <person name="Shefchek K.A."/>
            <person name="Tallon L."/>
            <person name="Das S.P."/>
            <person name="Daugherty S."/>
            <person name="Mongodin E.F."/>
        </authorList>
    </citation>
    <scope>NUCLEOTIDE SEQUENCE [LARGE SCALE GENOMIC DNA]</scope>
    <source>
        <strain evidence="10">3988T(B)14</strain>
    </source>
</reference>
<dbReference type="AlphaFoldDB" id="A0A015TUD6"/>
<evidence type="ECO:0000256" key="3">
    <source>
        <dbReference type="ARBA" id="ARBA00022723"/>
    </source>
</evidence>
<keyword evidence="5" id="KW-0408">Iron</keyword>
<accession>A0A015TUD6</accession>
<keyword evidence="2 9" id="KW-0575">Peroxidase</keyword>
<comment type="cofactor">
    <cofactor evidence="1">
        <name>heme b</name>
        <dbReference type="ChEBI" id="CHEBI:60344"/>
    </cofactor>
</comment>
<evidence type="ECO:0000313" key="10">
    <source>
        <dbReference type="Proteomes" id="UP000020529"/>
    </source>
</evidence>
<name>A0A015TUD6_BACFG</name>
<proteinExistence type="inferred from homology"/>
<evidence type="ECO:0000313" key="9">
    <source>
        <dbReference type="EMBL" id="EXY74291.1"/>
    </source>
</evidence>
<evidence type="ECO:0000256" key="6">
    <source>
        <dbReference type="ARBA" id="ARBA00025737"/>
    </source>
</evidence>
<dbReference type="NCBIfam" id="TIGR01413">
    <property type="entry name" value="Dyp_perox_fam"/>
    <property type="match status" value="1"/>
</dbReference>
<evidence type="ECO:0000256" key="4">
    <source>
        <dbReference type="ARBA" id="ARBA00023002"/>
    </source>
</evidence>
<comment type="caution">
    <text evidence="9">The sequence shown here is derived from an EMBL/GenBank/DDBJ whole genome shotgun (WGS) entry which is preliminary data.</text>
</comment>
<dbReference type="GO" id="GO:0005829">
    <property type="term" value="C:cytosol"/>
    <property type="evidence" value="ECO:0007669"/>
    <property type="project" value="TreeGrafter"/>
</dbReference>
<evidence type="ECO:0000259" key="8">
    <source>
        <dbReference type="Pfam" id="PF20628"/>
    </source>
</evidence>
<dbReference type="GO" id="GO:0004601">
    <property type="term" value="F:peroxidase activity"/>
    <property type="evidence" value="ECO:0007669"/>
    <property type="project" value="UniProtKB-KW"/>
</dbReference>
<evidence type="ECO:0000256" key="1">
    <source>
        <dbReference type="ARBA" id="ARBA00001970"/>
    </source>
</evidence>
<dbReference type="Pfam" id="PF04261">
    <property type="entry name" value="Dyp_perox_N"/>
    <property type="match status" value="1"/>
</dbReference>
<protein>
    <submittedName>
        <fullName evidence="9">Peroxidase family protein</fullName>
    </submittedName>
</protein>
<dbReference type="EMBL" id="JGCY01000295">
    <property type="protein sequence ID" value="EXY74291.1"/>
    <property type="molecule type" value="Genomic_DNA"/>
</dbReference>
<dbReference type="PANTHER" id="PTHR30521">
    <property type="entry name" value="DEFERROCHELATASE/PEROXIDASE"/>
    <property type="match status" value="1"/>
</dbReference>
<keyword evidence="4" id="KW-0560">Oxidoreductase</keyword>
<dbReference type="GO" id="GO:0020037">
    <property type="term" value="F:heme binding"/>
    <property type="evidence" value="ECO:0007669"/>
    <property type="project" value="InterPro"/>
</dbReference>
<dbReference type="InterPro" id="IPR011008">
    <property type="entry name" value="Dimeric_a/b-barrel"/>
</dbReference>